<name>A0A090VCR5_9FLAO</name>
<keyword evidence="1" id="KW-1133">Transmembrane helix</keyword>
<dbReference type="EMBL" id="BBNQ01000006">
    <property type="protein sequence ID" value="GAL62570.1"/>
    <property type="molecule type" value="Genomic_DNA"/>
</dbReference>
<feature type="transmembrane region" description="Helical" evidence="1">
    <location>
        <begin position="286"/>
        <end position="310"/>
    </location>
</feature>
<proteinExistence type="predicted"/>
<keyword evidence="1" id="KW-0812">Transmembrane</keyword>
<feature type="transmembrane region" description="Helical" evidence="1">
    <location>
        <begin position="127"/>
        <end position="152"/>
    </location>
</feature>
<accession>A0A090VCR5</accession>
<evidence type="ECO:0000313" key="2">
    <source>
        <dbReference type="EMBL" id="GAL62570.1"/>
    </source>
</evidence>
<feature type="transmembrane region" description="Helical" evidence="1">
    <location>
        <begin position="47"/>
        <end position="69"/>
    </location>
</feature>
<dbReference type="Proteomes" id="UP000029644">
    <property type="component" value="Unassembled WGS sequence"/>
</dbReference>
<dbReference type="AlphaFoldDB" id="A0A090VCR5"/>
<feature type="transmembrane region" description="Helical" evidence="1">
    <location>
        <begin position="243"/>
        <end position="266"/>
    </location>
</feature>
<protein>
    <recommendedName>
        <fullName evidence="4">Dolichol-P-glucose synthetase</fullName>
    </recommendedName>
</protein>
<feature type="transmembrane region" description="Helical" evidence="1">
    <location>
        <begin position="9"/>
        <end position="27"/>
    </location>
</feature>
<comment type="caution">
    <text evidence="2">The sequence shown here is derived from an EMBL/GenBank/DDBJ whole genome shotgun (WGS) entry which is preliminary data.</text>
</comment>
<sequence>MRLHKTKQFFFVLIKLSIVVAAFYFIYDKLAYNSELSFSNFISFLSINAIFTIKNTFILLILSSLNWLFEIIKWQTLISTLKKISLKQALKQTLGSLTASLITPNRIGEYGAKAMFYLPKLRKHVMLINLISNLQQMSVTIILGAIGLFAFINTYNLEANYARLIVTVVIGIITVSLILLGLAQYEIGIKWTPLLKLKVFIENFPGEKIRIGFSLSLVRYAIFSFQFFYLLQIFQIEISYLDSMMVITTMYLLVSIIPTIFIFDVVIKGSVAVYLFEFLGVNDLVILSVITIMWILNFVLPSLIGSYFVIQFKMPKPQTNS</sequence>
<keyword evidence="1" id="KW-0472">Membrane</keyword>
<organism evidence="2 3">
    <name type="scientific">Algibacter lectus</name>
    <dbReference type="NCBI Taxonomy" id="221126"/>
    <lineage>
        <taxon>Bacteria</taxon>
        <taxon>Pseudomonadati</taxon>
        <taxon>Bacteroidota</taxon>
        <taxon>Flavobacteriia</taxon>
        <taxon>Flavobacteriales</taxon>
        <taxon>Flavobacteriaceae</taxon>
        <taxon>Algibacter</taxon>
    </lineage>
</organism>
<dbReference type="OrthoDB" id="1121314at2"/>
<evidence type="ECO:0000313" key="3">
    <source>
        <dbReference type="Proteomes" id="UP000029644"/>
    </source>
</evidence>
<evidence type="ECO:0008006" key="4">
    <source>
        <dbReference type="Google" id="ProtNLM"/>
    </source>
</evidence>
<reference evidence="2 3" key="1">
    <citation type="journal article" date="2014" name="Genome Announc.">
        <title>Draft Genome Sequences of Marine Flavobacterium Algibacter lectus Strains SS8 and NR4.</title>
        <authorList>
            <person name="Takatani N."/>
            <person name="Nakanishi M."/>
            <person name="Meirelles P."/>
            <person name="Mino S."/>
            <person name="Suda W."/>
            <person name="Oshima K."/>
            <person name="Hattori M."/>
            <person name="Ohkuma M."/>
            <person name="Hosokawa M."/>
            <person name="Miyashita K."/>
            <person name="Thompson F.L."/>
            <person name="Niwa A."/>
            <person name="Sawabe T."/>
            <person name="Sawabe T."/>
        </authorList>
    </citation>
    <scope>NUCLEOTIDE SEQUENCE [LARGE SCALE GENOMIC DNA]</scope>
    <source>
        <strain evidence="2 3">JCM 19300</strain>
    </source>
</reference>
<gene>
    <name evidence="2" type="ORF">JCM19300_2623</name>
</gene>
<feature type="transmembrane region" description="Helical" evidence="1">
    <location>
        <begin position="164"/>
        <end position="185"/>
    </location>
</feature>
<evidence type="ECO:0000256" key="1">
    <source>
        <dbReference type="SAM" id="Phobius"/>
    </source>
</evidence>